<name>A0A1J5S9W9_9ZZZZ</name>
<dbReference type="InterPro" id="IPR002656">
    <property type="entry name" value="Acyl_transf_3_dom"/>
</dbReference>
<feature type="transmembrane region" description="Helical" evidence="1">
    <location>
        <begin position="255"/>
        <end position="275"/>
    </location>
</feature>
<dbReference type="GO" id="GO:0016747">
    <property type="term" value="F:acyltransferase activity, transferring groups other than amino-acyl groups"/>
    <property type="evidence" value="ECO:0007669"/>
    <property type="project" value="InterPro"/>
</dbReference>
<feature type="transmembrane region" description="Helical" evidence="1">
    <location>
        <begin position="144"/>
        <end position="166"/>
    </location>
</feature>
<keyword evidence="3" id="KW-0012">Acyltransferase</keyword>
<gene>
    <name evidence="3" type="ORF">GALL_127940</name>
</gene>
<reference evidence="3" key="1">
    <citation type="submission" date="2016-10" db="EMBL/GenBank/DDBJ databases">
        <title>Sequence of Gallionella enrichment culture.</title>
        <authorList>
            <person name="Poehlein A."/>
            <person name="Muehling M."/>
            <person name="Daniel R."/>
        </authorList>
    </citation>
    <scope>NUCLEOTIDE SEQUENCE</scope>
</reference>
<feature type="transmembrane region" description="Helical" evidence="1">
    <location>
        <begin position="28"/>
        <end position="47"/>
    </location>
</feature>
<feature type="transmembrane region" description="Helical" evidence="1">
    <location>
        <begin position="54"/>
        <end position="73"/>
    </location>
</feature>
<keyword evidence="3" id="KW-0808">Transferase</keyword>
<dbReference type="AlphaFoldDB" id="A0A1J5S9W9"/>
<dbReference type="EMBL" id="MLJW01000053">
    <property type="protein sequence ID" value="OIR04978.1"/>
    <property type="molecule type" value="Genomic_DNA"/>
</dbReference>
<dbReference type="Pfam" id="PF01757">
    <property type="entry name" value="Acyl_transf_3"/>
    <property type="match status" value="1"/>
</dbReference>
<sequence>MIGLRYYDTCEISGTWFRKYLKNRIARIYPMYLLITIATFIVAYYLNDSSVYNGFPYSFVLIVLNVFFLRGFFDDLKFTGLAQGWTLTVEECFYFLAPLFFVRIKKNKNALWQLPLFIISIGTILVLVFSHVNFYGFYSNFTFMFLYTFTGRCIEFFIGISLALIVLKQNGNAHKIKFPLFTILGIFGMMIGIGIMAIQPLTDKIHFGLQQPWGIFSNNVILPCGIASLFYGLIKEPTRLRNFLGSKLMVLLGKSSYIFYLIHIGFISTFVRNAVANNLEKLSDWFDAKNYDWLSEHIDSSVVKILLAFVLLNLISVALFKFIEEPVNHFIRRSSFLEKRPKLKSA</sequence>
<keyword evidence="1" id="KW-0812">Transmembrane</keyword>
<dbReference type="GO" id="GO:0000271">
    <property type="term" value="P:polysaccharide biosynthetic process"/>
    <property type="evidence" value="ECO:0007669"/>
    <property type="project" value="TreeGrafter"/>
</dbReference>
<feature type="transmembrane region" description="Helical" evidence="1">
    <location>
        <begin position="178"/>
        <end position="201"/>
    </location>
</feature>
<feature type="domain" description="Acyltransferase 3" evidence="2">
    <location>
        <begin position="18"/>
        <end position="272"/>
    </location>
</feature>
<evidence type="ECO:0000256" key="1">
    <source>
        <dbReference type="SAM" id="Phobius"/>
    </source>
</evidence>
<dbReference type="PANTHER" id="PTHR23028">
    <property type="entry name" value="ACETYLTRANSFERASE"/>
    <property type="match status" value="1"/>
</dbReference>
<feature type="transmembrane region" description="Helical" evidence="1">
    <location>
        <begin position="114"/>
        <end position="138"/>
    </location>
</feature>
<dbReference type="PANTHER" id="PTHR23028:SF53">
    <property type="entry name" value="ACYL_TRANSF_3 DOMAIN-CONTAINING PROTEIN"/>
    <property type="match status" value="1"/>
</dbReference>
<keyword evidence="1" id="KW-1133">Transmembrane helix</keyword>
<accession>A0A1J5S9W9</accession>
<proteinExistence type="predicted"/>
<dbReference type="InterPro" id="IPR050879">
    <property type="entry name" value="Acyltransferase_3"/>
</dbReference>
<feature type="transmembrane region" description="Helical" evidence="1">
    <location>
        <begin position="302"/>
        <end position="323"/>
    </location>
</feature>
<comment type="caution">
    <text evidence="3">The sequence shown here is derived from an EMBL/GenBank/DDBJ whole genome shotgun (WGS) entry which is preliminary data.</text>
</comment>
<organism evidence="3">
    <name type="scientific">mine drainage metagenome</name>
    <dbReference type="NCBI Taxonomy" id="410659"/>
    <lineage>
        <taxon>unclassified sequences</taxon>
        <taxon>metagenomes</taxon>
        <taxon>ecological metagenomes</taxon>
    </lineage>
</organism>
<keyword evidence="1" id="KW-0472">Membrane</keyword>
<evidence type="ECO:0000313" key="3">
    <source>
        <dbReference type="EMBL" id="OIR04978.1"/>
    </source>
</evidence>
<dbReference type="GO" id="GO:0016020">
    <property type="term" value="C:membrane"/>
    <property type="evidence" value="ECO:0007669"/>
    <property type="project" value="TreeGrafter"/>
</dbReference>
<protein>
    <submittedName>
        <fullName evidence="3">Acyltransferase family protein</fullName>
    </submittedName>
</protein>
<feature type="transmembrane region" description="Helical" evidence="1">
    <location>
        <begin position="213"/>
        <end position="234"/>
    </location>
</feature>
<evidence type="ECO:0000259" key="2">
    <source>
        <dbReference type="Pfam" id="PF01757"/>
    </source>
</evidence>